<feature type="binding site" evidence="9">
    <location>
        <position position="37"/>
    </location>
    <ligand>
        <name>NAD(+)</name>
        <dbReference type="ChEBI" id="CHEBI:57540"/>
    </ligand>
</feature>
<feature type="binding site" evidence="9">
    <location>
        <begin position="8"/>
        <end position="13"/>
    </location>
    <ligand>
        <name>NAD(+)</name>
        <dbReference type="ChEBI" id="CHEBI:57540"/>
    </ligand>
</feature>
<name>A0AAE3ADG4_9FIRM</name>
<dbReference type="AlphaFoldDB" id="A0AAE3ADG4"/>
<evidence type="ECO:0000256" key="3">
    <source>
        <dbReference type="ARBA" id="ARBA00022605"/>
    </source>
</evidence>
<dbReference type="InterPro" id="IPR023940">
    <property type="entry name" value="DHDPR_bac"/>
</dbReference>
<accession>A0AAE3ADG4</accession>
<feature type="binding site" evidence="9">
    <location>
        <position position="39"/>
    </location>
    <ligand>
        <name>NADP(+)</name>
        <dbReference type="ChEBI" id="CHEBI:58349"/>
    </ligand>
</feature>
<sequence>MVKAIMHGCNGHMGQVITGLIKDDPEIEIVAGIDPVDCRDNGYPVFPNLHACTVDADVIIDFTSAKAADGLINYCVEKKLPVVLCSTGLSEEQLASVEAASKQVAVLKSANMSLGINMLMKLLQDAAKILVPAGFDIEIVEKHHNRKLDAPSGTALALADAINDGVLNSEYAYKYDRSQDHHKREKKEIGISAVRGGTIVGDHDVIFAGTDEVITFSHTAYSRAIFGKGAIQAAKFLAGKPAGYYHMSDVIDAQA</sequence>
<comment type="pathway">
    <text evidence="9">Amino-acid biosynthesis; L-lysine biosynthesis via DAP pathway; (S)-tetrahydrodipicolinate from L-aspartate: step 4/4.</text>
</comment>
<dbReference type="PIRSF" id="PIRSF000161">
    <property type="entry name" value="DHPR"/>
    <property type="match status" value="1"/>
</dbReference>
<dbReference type="GO" id="GO:0005829">
    <property type="term" value="C:cytosol"/>
    <property type="evidence" value="ECO:0007669"/>
    <property type="project" value="TreeGrafter"/>
</dbReference>
<comment type="subcellular location">
    <subcellularLocation>
        <location evidence="9">Cytoplasm</location>
    </subcellularLocation>
</comment>
<evidence type="ECO:0000256" key="2">
    <source>
        <dbReference type="ARBA" id="ARBA00022490"/>
    </source>
</evidence>
<evidence type="ECO:0000259" key="11">
    <source>
        <dbReference type="Pfam" id="PF01113"/>
    </source>
</evidence>
<keyword evidence="5 9" id="KW-0220">Diaminopimelate biosynthesis</keyword>
<keyword evidence="14" id="KW-1185">Reference proteome</keyword>
<dbReference type="GO" id="GO:0019877">
    <property type="term" value="P:diaminopimelate biosynthetic process"/>
    <property type="evidence" value="ECO:0007669"/>
    <property type="project" value="UniProtKB-UniRule"/>
</dbReference>
<evidence type="ECO:0000256" key="1">
    <source>
        <dbReference type="ARBA" id="ARBA00006642"/>
    </source>
</evidence>
<dbReference type="GO" id="GO:0051287">
    <property type="term" value="F:NAD binding"/>
    <property type="evidence" value="ECO:0007669"/>
    <property type="project" value="UniProtKB-UniRule"/>
</dbReference>
<dbReference type="EC" id="1.17.1.8" evidence="9 10"/>
<feature type="active site" description="Proton donor/acceptor" evidence="9">
    <location>
        <position position="143"/>
    </location>
</feature>
<reference evidence="13 14" key="1">
    <citation type="submission" date="2021-10" db="EMBL/GenBank/DDBJ databases">
        <title>Anaerobic single-cell dispensing facilitates the cultivation of human gut bacteria.</title>
        <authorList>
            <person name="Afrizal A."/>
        </authorList>
    </citation>
    <scope>NUCLEOTIDE SEQUENCE [LARGE SCALE GENOMIC DNA]</scope>
    <source>
        <strain evidence="13 14">CLA-AA-H276</strain>
    </source>
</reference>
<evidence type="ECO:0000256" key="9">
    <source>
        <dbReference type="HAMAP-Rule" id="MF_00102"/>
    </source>
</evidence>
<dbReference type="EMBL" id="JAJEPS010000029">
    <property type="protein sequence ID" value="MCC2127740.1"/>
    <property type="molecule type" value="Genomic_DNA"/>
</dbReference>
<feature type="domain" description="Dihydrodipicolinate reductase C-terminal" evidence="12">
    <location>
        <begin position="115"/>
        <end position="251"/>
    </location>
</feature>
<dbReference type="Gene3D" id="3.40.50.720">
    <property type="entry name" value="NAD(P)-binding Rossmann-like Domain"/>
    <property type="match status" value="1"/>
</dbReference>
<dbReference type="Pfam" id="PF05173">
    <property type="entry name" value="DapB_C"/>
    <property type="match status" value="1"/>
</dbReference>
<evidence type="ECO:0000256" key="10">
    <source>
        <dbReference type="NCBIfam" id="TIGR00036"/>
    </source>
</evidence>
<feature type="binding site" evidence="9">
    <location>
        <begin position="85"/>
        <end position="87"/>
    </location>
    <ligand>
        <name>NAD(+)</name>
        <dbReference type="ChEBI" id="CHEBI:57540"/>
    </ligand>
</feature>
<dbReference type="Pfam" id="PF01113">
    <property type="entry name" value="DapB_N"/>
    <property type="match status" value="1"/>
</dbReference>
<dbReference type="InterPro" id="IPR022664">
    <property type="entry name" value="DapB_N_CS"/>
</dbReference>
<dbReference type="SUPFAM" id="SSF51735">
    <property type="entry name" value="NAD(P)-binding Rossmann-fold domains"/>
    <property type="match status" value="1"/>
</dbReference>
<feature type="binding site" evidence="9">
    <location>
        <begin position="109"/>
        <end position="112"/>
    </location>
    <ligand>
        <name>NAD(+)</name>
        <dbReference type="ChEBI" id="CHEBI:57540"/>
    </ligand>
</feature>
<dbReference type="NCBIfam" id="TIGR00036">
    <property type="entry name" value="dapB"/>
    <property type="match status" value="1"/>
</dbReference>
<feature type="binding site" evidence="9">
    <location>
        <position position="144"/>
    </location>
    <ligand>
        <name>(S)-2,3,4,5-tetrahydrodipicolinate</name>
        <dbReference type="ChEBI" id="CHEBI:16845"/>
    </ligand>
</feature>
<evidence type="ECO:0000313" key="13">
    <source>
        <dbReference type="EMBL" id="MCC2127740.1"/>
    </source>
</evidence>
<dbReference type="GO" id="GO:0016726">
    <property type="term" value="F:oxidoreductase activity, acting on CH or CH2 groups, NAD or NADP as acceptor"/>
    <property type="evidence" value="ECO:0007669"/>
    <property type="project" value="UniProtKB-UniRule"/>
</dbReference>
<organism evidence="13 14">
    <name type="scientific">Hominiventricola filiformis</name>
    <dbReference type="NCBI Taxonomy" id="2885352"/>
    <lineage>
        <taxon>Bacteria</taxon>
        <taxon>Bacillati</taxon>
        <taxon>Bacillota</taxon>
        <taxon>Clostridia</taxon>
        <taxon>Lachnospirales</taxon>
        <taxon>Lachnospiraceae</taxon>
        <taxon>Hominiventricola</taxon>
    </lineage>
</organism>
<keyword evidence="8 9" id="KW-0457">Lysine biosynthesis</keyword>
<evidence type="ECO:0000256" key="4">
    <source>
        <dbReference type="ARBA" id="ARBA00022857"/>
    </source>
</evidence>
<dbReference type="SUPFAM" id="SSF55347">
    <property type="entry name" value="Glyceraldehyde-3-phosphate dehydrogenase-like, C-terminal domain"/>
    <property type="match status" value="1"/>
</dbReference>
<protein>
    <recommendedName>
        <fullName evidence="9 10">4-hydroxy-tetrahydrodipicolinate reductase</fullName>
        <shortName evidence="9">HTPA reductase</shortName>
        <ecNumber evidence="9 10">1.17.1.8</ecNumber>
    </recommendedName>
</protein>
<evidence type="ECO:0000313" key="14">
    <source>
        <dbReference type="Proteomes" id="UP001198220"/>
    </source>
</evidence>
<evidence type="ECO:0000256" key="6">
    <source>
        <dbReference type="ARBA" id="ARBA00023002"/>
    </source>
</evidence>
<comment type="function">
    <text evidence="9">Catalyzes the conversion of 4-hydroxy-tetrahydrodipicolinate (HTPA) to tetrahydrodipicolinate.</text>
</comment>
<comment type="similarity">
    <text evidence="1 9">Belongs to the DapB family.</text>
</comment>
<comment type="catalytic activity">
    <reaction evidence="9">
        <text>(S)-2,3,4,5-tetrahydrodipicolinate + NADP(+) + H2O = (2S,4S)-4-hydroxy-2,3,4,5-tetrahydrodipicolinate + NADPH + H(+)</text>
        <dbReference type="Rhea" id="RHEA:35331"/>
        <dbReference type="ChEBI" id="CHEBI:15377"/>
        <dbReference type="ChEBI" id="CHEBI:15378"/>
        <dbReference type="ChEBI" id="CHEBI:16845"/>
        <dbReference type="ChEBI" id="CHEBI:57783"/>
        <dbReference type="ChEBI" id="CHEBI:58349"/>
        <dbReference type="ChEBI" id="CHEBI:67139"/>
        <dbReference type="EC" id="1.17.1.8"/>
    </reaction>
</comment>
<proteinExistence type="inferred from homology"/>
<gene>
    <name evidence="9 13" type="primary">dapB</name>
    <name evidence="13" type="ORF">LKD36_16470</name>
</gene>
<dbReference type="CDD" id="cd02274">
    <property type="entry name" value="DHDPR_N"/>
    <property type="match status" value="1"/>
</dbReference>
<evidence type="ECO:0000256" key="5">
    <source>
        <dbReference type="ARBA" id="ARBA00022915"/>
    </source>
</evidence>
<keyword evidence="4 9" id="KW-0521">NADP</keyword>
<evidence type="ECO:0000256" key="8">
    <source>
        <dbReference type="ARBA" id="ARBA00023154"/>
    </source>
</evidence>
<dbReference type="FunFam" id="3.30.360.10:FF:000009">
    <property type="entry name" value="4-hydroxy-tetrahydrodipicolinate reductase"/>
    <property type="match status" value="1"/>
</dbReference>
<dbReference type="GO" id="GO:0009089">
    <property type="term" value="P:lysine biosynthetic process via diaminopimelate"/>
    <property type="evidence" value="ECO:0007669"/>
    <property type="project" value="UniProtKB-UniRule"/>
</dbReference>
<feature type="domain" description="Dihydrodipicolinate reductase N-terminal" evidence="11">
    <location>
        <begin position="3"/>
        <end position="112"/>
    </location>
</feature>
<feature type="binding site" evidence="9">
    <location>
        <begin position="153"/>
        <end position="154"/>
    </location>
    <ligand>
        <name>(S)-2,3,4,5-tetrahydrodipicolinate</name>
        <dbReference type="ChEBI" id="CHEBI:16845"/>
    </ligand>
</feature>
<dbReference type="InterPro" id="IPR022663">
    <property type="entry name" value="DapB_C"/>
</dbReference>
<comment type="subunit">
    <text evidence="9">Homotetramer.</text>
</comment>
<comment type="catalytic activity">
    <reaction evidence="9">
        <text>(S)-2,3,4,5-tetrahydrodipicolinate + NAD(+) + H2O = (2S,4S)-4-hydroxy-2,3,4,5-tetrahydrodipicolinate + NADH + H(+)</text>
        <dbReference type="Rhea" id="RHEA:35323"/>
        <dbReference type="ChEBI" id="CHEBI:15377"/>
        <dbReference type="ChEBI" id="CHEBI:15378"/>
        <dbReference type="ChEBI" id="CHEBI:16845"/>
        <dbReference type="ChEBI" id="CHEBI:57540"/>
        <dbReference type="ChEBI" id="CHEBI:57945"/>
        <dbReference type="ChEBI" id="CHEBI:67139"/>
        <dbReference type="EC" id="1.17.1.8"/>
    </reaction>
</comment>
<dbReference type="InterPro" id="IPR000846">
    <property type="entry name" value="DapB_N"/>
</dbReference>
<dbReference type="PROSITE" id="PS01298">
    <property type="entry name" value="DAPB"/>
    <property type="match status" value="1"/>
</dbReference>
<feature type="active site" description="Proton donor" evidence="9">
    <location>
        <position position="147"/>
    </location>
</feature>
<keyword evidence="2 9" id="KW-0963">Cytoplasm</keyword>
<evidence type="ECO:0000256" key="7">
    <source>
        <dbReference type="ARBA" id="ARBA00023027"/>
    </source>
</evidence>
<dbReference type="HAMAP" id="MF_00102">
    <property type="entry name" value="DapB"/>
    <property type="match status" value="1"/>
</dbReference>
<dbReference type="GO" id="GO:0050661">
    <property type="term" value="F:NADP binding"/>
    <property type="evidence" value="ECO:0007669"/>
    <property type="project" value="UniProtKB-UniRule"/>
</dbReference>
<dbReference type="PANTHER" id="PTHR20836">
    <property type="entry name" value="DIHYDRODIPICOLINATE REDUCTASE"/>
    <property type="match status" value="1"/>
</dbReference>
<dbReference type="PANTHER" id="PTHR20836:SF7">
    <property type="entry name" value="4-HYDROXY-TETRAHYDRODIPICOLINATE REDUCTASE"/>
    <property type="match status" value="1"/>
</dbReference>
<dbReference type="InterPro" id="IPR036291">
    <property type="entry name" value="NAD(P)-bd_dom_sf"/>
</dbReference>
<evidence type="ECO:0000259" key="12">
    <source>
        <dbReference type="Pfam" id="PF05173"/>
    </source>
</evidence>
<comment type="caution">
    <text evidence="9">Was originally thought to be a dihydrodipicolinate reductase (DHDPR), catalyzing the conversion of dihydrodipicolinate to tetrahydrodipicolinate. However, it was shown in E.coli that the substrate of the enzymatic reaction is not dihydrodipicolinate (DHDP) but in fact (2S,4S)-4-hydroxy-2,3,4,5-tetrahydrodipicolinic acid (HTPA), the product released by the DapA-catalyzed reaction.</text>
</comment>
<dbReference type="GO" id="GO:0008839">
    <property type="term" value="F:4-hydroxy-tetrahydrodipicolinate reductase"/>
    <property type="evidence" value="ECO:0007669"/>
    <property type="project" value="UniProtKB-UniRule"/>
</dbReference>
<dbReference type="Proteomes" id="UP001198220">
    <property type="component" value="Unassembled WGS sequence"/>
</dbReference>
<dbReference type="Gene3D" id="3.30.360.10">
    <property type="entry name" value="Dihydrodipicolinate Reductase, domain 2"/>
    <property type="match status" value="1"/>
</dbReference>
<keyword evidence="3 9" id="KW-0028">Amino-acid biosynthesis</keyword>
<keyword evidence="6 9" id="KW-0560">Oxidoreductase</keyword>
<keyword evidence="7 9" id="KW-0520">NAD</keyword>
<comment type="caution">
    <text evidence="13">The sequence shown here is derived from an EMBL/GenBank/DDBJ whole genome shotgun (WGS) entry which is preliminary data.</text>
</comment>
<dbReference type="RefSeq" id="WP_118771703.1">
    <property type="nucleotide sequence ID" value="NZ_JAJEPS010000029.1"/>
</dbReference>